<keyword evidence="1" id="KW-0472">Membrane</keyword>
<feature type="transmembrane region" description="Helical" evidence="1">
    <location>
        <begin position="296"/>
        <end position="313"/>
    </location>
</feature>
<keyword evidence="1" id="KW-0812">Transmembrane</keyword>
<dbReference type="OrthoDB" id="597398at2"/>
<sequence length="324" mass="36671">MKNLYWGKTIGSILIILLLMPLGHALMIIMEHTLEPTTLHYSAFAMGFVGLIVAICGVFVKGDTKQTCYGMTGALLFWTGWVEFLFAYYAQRYGVHCDLVGNGIVQTATEYVNGVGVHHTYTLNGTPIEEFGRAELKEIRGSRPEYLIMPASFGMWMMFIVMYVFCTKTGCDFIRWIQNHCGVKERVELRPMAHHPAIVTFMEWNIMMWGLYLLLMFCYDPVFLGSTHPITYAVGILCLIGSGMIFKKELHIKSWGRNLRMALANVIVLWSAVEIAARNGFFKEIWVDPGNHVVEMVGILVVFVGLIAGFWFYSGKDQTAEIVD</sequence>
<name>A0A4Y8VVA1_9BACT</name>
<feature type="transmembrane region" description="Helical" evidence="1">
    <location>
        <begin position="146"/>
        <end position="166"/>
    </location>
</feature>
<accession>A0A4Y8VVA1</accession>
<evidence type="ECO:0000313" key="2">
    <source>
        <dbReference type="EMBL" id="TFH84539.1"/>
    </source>
</evidence>
<keyword evidence="3" id="KW-1185">Reference proteome</keyword>
<dbReference type="AlphaFoldDB" id="A0A4Y8VVA1"/>
<comment type="caution">
    <text evidence="2">The sequence shown here is derived from an EMBL/GenBank/DDBJ whole genome shotgun (WGS) entry which is preliminary data.</text>
</comment>
<keyword evidence="1" id="KW-1133">Transmembrane helix</keyword>
<protein>
    <submittedName>
        <fullName evidence="2">Uncharacterized protein</fullName>
    </submittedName>
</protein>
<gene>
    <name evidence="2" type="ORF">EXN75_00295</name>
</gene>
<feature type="transmembrane region" description="Helical" evidence="1">
    <location>
        <begin position="229"/>
        <end position="246"/>
    </location>
</feature>
<dbReference type="RefSeq" id="WP_134842341.1">
    <property type="nucleotide sequence ID" value="NZ_SGVY01000001.1"/>
</dbReference>
<feature type="transmembrane region" description="Helical" evidence="1">
    <location>
        <begin position="41"/>
        <end position="60"/>
    </location>
</feature>
<reference evidence="2 3" key="1">
    <citation type="submission" date="2019-02" db="EMBL/GenBank/DDBJ databases">
        <title>Draft Genome Sequence of the Prevotella sp. BCRC 81118, Isolated from Human Feces.</title>
        <authorList>
            <person name="Huang C.-H."/>
        </authorList>
    </citation>
    <scope>NUCLEOTIDE SEQUENCE [LARGE SCALE GENOMIC DNA]</scope>
    <source>
        <strain evidence="2 3">BCRC 81118</strain>
    </source>
</reference>
<evidence type="ECO:0000313" key="3">
    <source>
        <dbReference type="Proteomes" id="UP000297872"/>
    </source>
</evidence>
<evidence type="ECO:0000256" key="1">
    <source>
        <dbReference type="SAM" id="Phobius"/>
    </source>
</evidence>
<feature type="transmembrane region" description="Helical" evidence="1">
    <location>
        <begin position="67"/>
        <end position="90"/>
    </location>
</feature>
<dbReference type="Proteomes" id="UP000297872">
    <property type="component" value="Unassembled WGS sequence"/>
</dbReference>
<organism evidence="2 3">
    <name type="scientific">Segatella hominis</name>
    <dbReference type="NCBI Taxonomy" id="2518605"/>
    <lineage>
        <taxon>Bacteria</taxon>
        <taxon>Pseudomonadati</taxon>
        <taxon>Bacteroidota</taxon>
        <taxon>Bacteroidia</taxon>
        <taxon>Bacteroidales</taxon>
        <taxon>Prevotellaceae</taxon>
        <taxon>Segatella</taxon>
    </lineage>
</organism>
<proteinExistence type="predicted"/>
<feature type="transmembrane region" description="Helical" evidence="1">
    <location>
        <begin position="258"/>
        <end position="276"/>
    </location>
</feature>
<dbReference type="EMBL" id="SGVY01000001">
    <property type="protein sequence ID" value="TFH84539.1"/>
    <property type="molecule type" value="Genomic_DNA"/>
</dbReference>
<dbReference type="GeneID" id="302993737"/>
<feature type="transmembrane region" description="Helical" evidence="1">
    <location>
        <begin position="196"/>
        <end position="217"/>
    </location>
</feature>